<keyword evidence="3 9" id="KW-0813">Transport</keyword>
<comment type="subcellular location">
    <subcellularLocation>
        <location evidence="10">Cell inner membrane</location>
        <topology evidence="10">Multi-pass membrane protein</topology>
    </subcellularLocation>
    <subcellularLocation>
        <location evidence="1 9">Cell membrane</location>
        <topology evidence="1 9">Multi-pass membrane protein</topology>
    </subcellularLocation>
</comment>
<dbReference type="Pfam" id="PF00528">
    <property type="entry name" value="BPD_transp_1"/>
    <property type="match status" value="1"/>
</dbReference>
<dbReference type="EMBL" id="AMZO01000015">
    <property type="protein sequence ID" value="ELR65922.1"/>
    <property type="molecule type" value="Genomic_DNA"/>
</dbReference>
<keyword evidence="10" id="KW-0997">Cell inner membrane</keyword>
<evidence type="ECO:0000313" key="12">
    <source>
        <dbReference type="EMBL" id="ELR65922.1"/>
    </source>
</evidence>
<evidence type="ECO:0000256" key="8">
    <source>
        <dbReference type="ARBA" id="ARBA00023136"/>
    </source>
</evidence>
<evidence type="ECO:0000259" key="11">
    <source>
        <dbReference type="PROSITE" id="PS50928"/>
    </source>
</evidence>
<keyword evidence="5 10" id="KW-0762">Sugar transport</keyword>
<dbReference type="InterPro" id="IPR035906">
    <property type="entry name" value="MetI-like_sf"/>
</dbReference>
<dbReference type="SUPFAM" id="SSF161098">
    <property type="entry name" value="MetI-like"/>
    <property type="match status" value="1"/>
</dbReference>
<dbReference type="SUPFAM" id="SSF160964">
    <property type="entry name" value="MalF N-terminal region-like"/>
    <property type="match status" value="1"/>
</dbReference>
<organism evidence="12 13">
    <name type="scientific">Photobacterium marinum</name>
    <dbReference type="NCBI Taxonomy" id="1056511"/>
    <lineage>
        <taxon>Bacteria</taxon>
        <taxon>Pseudomonadati</taxon>
        <taxon>Pseudomonadota</taxon>
        <taxon>Gammaproteobacteria</taxon>
        <taxon>Vibrionales</taxon>
        <taxon>Vibrionaceae</taxon>
        <taxon>Photobacterium</taxon>
    </lineage>
</organism>
<accession>L8JES1</accession>
<dbReference type="Proteomes" id="UP000011134">
    <property type="component" value="Unassembled WGS sequence"/>
</dbReference>
<feature type="transmembrane region" description="Helical" evidence="9">
    <location>
        <begin position="15"/>
        <end position="39"/>
    </location>
</feature>
<feature type="transmembrane region" description="Helical" evidence="9">
    <location>
        <begin position="109"/>
        <end position="139"/>
    </location>
</feature>
<feature type="transmembrane region" description="Helical" evidence="9">
    <location>
        <begin position="212"/>
        <end position="236"/>
    </location>
</feature>
<dbReference type="GO" id="GO:1990060">
    <property type="term" value="C:maltose transport complex"/>
    <property type="evidence" value="ECO:0007669"/>
    <property type="project" value="TreeGrafter"/>
</dbReference>
<evidence type="ECO:0000256" key="1">
    <source>
        <dbReference type="ARBA" id="ARBA00004651"/>
    </source>
</evidence>
<feature type="transmembrane region" description="Helical" evidence="9">
    <location>
        <begin position="176"/>
        <end position="200"/>
    </location>
</feature>
<evidence type="ECO:0000256" key="4">
    <source>
        <dbReference type="ARBA" id="ARBA00022475"/>
    </source>
</evidence>
<dbReference type="PROSITE" id="PS50928">
    <property type="entry name" value="ABC_TM1"/>
    <property type="match status" value="1"/>
</dbReference>
<evidence type="ECO:0000256" key="3">
    <source>
        <dbReference type="ARBA" id="ARBA00022448"/>
    </source>
</evidence>
<evidence type="ECO:0000256" key="2">
    <source>
        <dbReference type="ARBA" id="ARBA00009047"/>
    </source>
</evidence>
<comment type="similarity">
    <text evidence="2 10">Belongs to the binding-protein-dependent transport system permease family. MalFG subfamily.</text>
</comment>
<evidence type="ECO:0000256" key="10">
    <source>
        <dbReference type="RuleBase" id="RU367050"/>
    </source>
</evidence>
<gene>
    <name evidence="12" type="ORF">C942_00548</name>
</gene>
<dbReference type="InterPro" id="IPR000515">
    <property type="entry name" value="MetI-like"/>
</dbReference>
<dbReference type="PATRIC" id="fig|1056511.3.peg.2037"/>
<dbReference type="CDD" id="cd06261">
    <property type="entry name" value="TM_PBP2"/>
    <property type="match status" value="1"/>
</dbReference>
<comment type="caution">
    <text evidence="12">The sequence shown here is derived from an EMBL/GenBank/DDBJ whole genome shotgun (WGS) entry which is preliminary data.</text>
</comment>
<evidence type="ECO:0000256" key="5">
    <source>
        <dbReference type="ARBA" id="ARBA00022597"/>
    </source>
</evidence>
<feature type="transmembrane region" description="Helical" evidence="9">
    <location>
        <begin position="265"/>
        <end position="288"/>
    </location>
</feature>
<comment type="subunit">
    <text evidence="10">The complex is composed of two ATP-binding proteins (MalK), two transmembrane proteins (MalG and MalF) and a solute-binding protein (MalE).</text>
</comment>
<feature type="domain" description="ABC transmembrane type-1" evidence="11">
    <location>
        <begin position="177"/>
        <end position="393"/>
    </location>
</feature>
<evidence type="ECO:0000313" key="13">
    <source>
        <dbReference type="Proteomes" id="UP000011134"/>
    </source>
</evidence>
<dbReference type="PANTHER" id="PTHR47314">
    <property type="entry name" value="MALTOSE/MALTODEXTRIN TRANSPORT SYSTEM PERMEASE PROTEIN MALF"/>
    <property type="match status" value="1"/>
</dbReference>
<protein>
    <recommendedName>
        <fullName evidence="10">Maltose/maltodextrin transport system permease protein</fullName>
    </recommendedName>
</protein>
<sequence>MGATQLKNNQYLKGLFYLAAQLLFVTYLPDLIAALQGLITLGDVAQTRRGFDIIQGDNSVFMLVEGVIALILSLFFVWLYIVNVKDALKSEKTELTLKEQIHKFYDDNFAFIALSPAGIAATFFVVMPIVITVLVSFTNYSAPNHIPPRNLVDWVGFGNFLQLFQLKIWSETFFGVAAWTVIWALSATFCVFVFGFILALAVEKKDVKFKKLWRFVFILPYAIPAFVTLLVFRLLLNGIGPVNNLLSVWGIDSIPFLTDPIMAKFMVVAISVWVGAPYFMLLISGALTNIPADLYEASEIDGAGKFQQFYEITLPMVLHQIAPSLVMTFAHNFNNFGAIYLLTNGGPINPDYRFAGHTDILITWIYKLTLDFQQYHIASVVSIVIFLFLSGIAIWQFRRMKSFKDDVGM</sequence>
<comment type="function">
    <text evidence="10">Part of the ABC transporter complex MalEFGK involved in maltose/maltodextrin import. Probably responsible for the translocation of the substrate across the membrane.</text>
</comment>
<keyword evidence="8 9" id="KW-0472">Membrane</keyword>
<dbReference type="GO" id="GO:0042956">
    <property type="term" value="P:maltodextrin transmembrane transport"/>
    <property type="evidence" value="ECO:0007669"/>
    <property type="project" value="TreeGrafter"/>
</dbReference>
<reference evidence="12 13" key="1">
    <citation type="submission" date="2012-12" db="EMBL/GenBank/DDBJ databases">
        <title>Genome Assembly of Photobacterium sp. AK15.</title>
        <authorList>
            <person name="Khatri I."/>
            <person name="Vaidya B."/>
            <person name="Srinivas T.N.R."/>
            <person name="Subramanian S."/>
            <person name="Pinnaka A."/>
        </authorList>
    </citation>
    <scope>NUCLEOTIDE SEQUENCE [LARGE SCALE GENOMIC DNA]</scope>
    <source>
        <strain evidence="12 13">AK15</strain>
    </source>
</reference>
<feature type="transmembrane region" description="Helical" evidence="9">
    <location>
        <begin position="375"/>
        <end position="395"/>
    </location>
</feature>
<evidence type="ECO:0000256" key="6">
    <source>
        <dbReference type="ARBA" id="ARBA00022692"/>
    </source>
</evidence>
<evidence type="ECO:0000256" key="7">
    <source>
        <dbReference type="ARBA" id="ARBA00022989"/>
    </source>
</evidence>
<dbReference type="Gene3D" id="1.10.3720.10">
    <property type="entry name" value="MetI-like"/>
    <property type="match status" value="1"/>
</dbReference>
<name>L8JES1_9GAMM</name>
<dbReference type="AlphaFoldDB" id="L8JES1"/>
<feature type="transmembrane region" description="Helical" evidence="9">
    <location>
        <begin position="60"/>
        <end position="81"/>
    </location>
</feature>
<dbReference type="PANTHER" id="PTHR47314:SF1">
    <property type="entry name" value="MALTOSE_MALTODEXTRIN TRANSPORT SYSTEM PERMEASE PROTEIN MALF"/>
    <property type="match status" value="1"/>
</dbReference>
<keyword evidence="4" id="KW-1003">Cell membrane</keyword>
<evidence type="ECO:0000256" key="9">
    <source>
        <dbReference type="RuleBase" id="RU363032"/>
    </source>
</evidence>
<keyword evidence="13" id="KW-1185">Reference proteome</keyword>
<proteinExistence type="inferred from homology"/>
<keyword evidence="7 9" id="KW-1133">Transmembrane helix</keyword>
<dbReference type="GO" id="GO:0015423">
    <property type="term" value="F:ABC-type maltose transporter activity"/>
    <property type="evidence" value="ECO:0007669"/>
    <property type="project" value="TreeGrafter"/>
</dbReference>
<keyword evidence="6 9" id="KW-0812">Transmembrane</keyword>